<dbReference type="GO" id="GO:0008320">
    <property type="term" value="F:protein transmembrane transporter activity"/>
    <property type="evidence" value="ECO:0007669"/>
    <property type="project" value="TreeGrafter"/>
</dbReference>
<dbReference type="Pfam" id="PF02466">
    <property type="entry name" value="Tim17"/>
    <property type="match status" value="1"/>
</dbReference>
<accession>M7ZVN1</accession>
<proteinExistence type="inferred from homology"/>
<evidence type="ECO:0000256" key="6">
    <source>
        <dbReference type="ARBA" id="ARBA00023128"/>
    </source>
</evidence>
<comment type="similarity">
    <text evidence="2">Belongs to the Tim17/Tim22/Tim23 family.</text>
</comment>
<comment type="subcellular location">
    <subcellularLocation>
        <location evidence="1">Mitochondrion inner membrane</location>
        <topology evidence="1">Multi-pass membrane protein</topology>
    </subcellularLocation>
</comment>
<dbReference type="EMBL" id="KD021955">
    <property type="protein sequence ID" value="EMS67233.1"/>
    <property type="molecule type" value="Genomic_DNA"/>
</dbReference>
<keyword evidence="3" id="KW-0812">Transmembrane</keyword>
<evidence type="ECO:0000256" key="3">
    <source>
        <dbReference type="ARBA" id="ARBA00022692"/>
    </source>
</evidence>
<evidence type="ECO:0000313" key="9">
    <source>
        <dbReference type="EMBL" id="EMS67233.1"/>
    </source>
</evidence>
<evidence type="ECO:0000256" key="4">
    <source>
        <dbReference type="ARBA" id="ARBA00022792"/>
    </source>
</evidence>
<keyword evidence="7" id="KW-0472">Membrane</keyword>
<organism evidence="9">
    <name type="scientific">Triticum urartu</name>
    <name type="common">Red wild einkorn</name>
    <name type="synonym">Crithodium urartu</name>
    <dbReference type="NCBI Taxonomy" id="4572"/>
    <lineage>
        <taxon>Eukaryota</taxon>
        <taxon>Viridiplantae</taxon>
        <taxon>Streptophyta</taxon>
        <taxon>Embryophyta</taxon>
        <taxon>Tracheophyta</taxon>
        <taxon>Spermatophyta</taxon>
        <taxon>Magnoliopsida</taxon>
        <taxon>Liliopsida</taxon>
        <taxon>Poales</taxon>
        <taxon>Poaceae</taxon>
        <taxon>BOP clade</taxon>
        <taxon>Pooideae</taxon>
        <taxon>Triticodae</taxon>
        <taxon>Triticeae</taxon>
        <taxon>Triticinae</taxon>
        <taxon>Triticum</taxon>
    </lineage>
</organism>
<dbReference type="STRING" id="4572.M7ZVN1"/>
<dbReference type="OMA" id="WLRTSEN"/>
<evidence type="ECO:0000256" key="1">
    <source>
        <dbReference type="ARBA" id="ARBA00004448"/>
    </source>
</evidence>
<keyword evidence="6" id="KW-0496">Mitochondrion</keyword>
<evidence type="ECO:0000256" key="5">
    <source>
        <dbReference type="ARBA" id="ARBA00022989"/>
    </source>
</evidence>
<gene>
    <name evidence="9" type="ORF">TRIUR3_03924</name>
</gene>
<feature type="compositionally biased region" description="Polar residues" evidence="8">
    <location>
        <begin position="75"/>
        <end position="84"/>
    </location>
</feature>
<dbReference type="AlphaFoldDB" id="M7ZVN1"/>
<sequence length="208" mass="22416">MEVINRGRVYLRTNGFRVDNSVEWVHRCWLRTSENASVTAGDVQQRRRRWRMQMQRKGEKGSTGVSKGHHRHRTSTAGNPTAQMQLPDIVKETGLGLILGAIGGSSYFFINGLCSSPEGRRLAGGAQAVLTNAPRIGYWVALFGLQAAIDCGMEHVNKEDHPVNTVISWAGAHAVVSMRQGPRAAALAGLKGAAVGGLAEIAAYGLDI</sequence>
<name>M7ZVN1_TRIUA</name>
<dbReference type="GO" id="GO:0005744">
    <property type="term" value="C:TIM23 mitochondrial import inner membrane translocase complex"/>
    <property type="evidence" value="ECO:0007669"/>
    <property type="project" value="TreeGrafter"/>
</dbReference>
<dbReference type="PANTHER" id="PTHR10485:SF24">
    <property type="entry name" value="MITOCHONDRIAL IMPORT INNER MEMBRANE TRANSLOCASE SUBUNIT TIM22"/>
    <property type="match status" value="1"/>
</dbReference>
<evidence type="ECO:0000256" key="8">
    <source>
        <dbReference type="SAM" id="MobiDB-lite"/>
    </source>
</evidence>
<dbReference type="eggNOG" id="KOG1652">
    <property type="taxonomic scope" value="Eukaryota"/>
</dbReference>
<evidence type="ECO:0000256" key="2">
    <source>
        <dbReference type="ARBA" id="ARBA00008444"/>
    </source>
</evidence>
<dbReference type="PANTHER" id="PTHR10485">
    <property type="entry name" value="MITOCHONDRIAL IMPORT INNER MEMBRANE TRANSLOCASE SUBUNIT TIM-17"/>
    <property type="match status" value="1"/>
</dbReference>
<evidence type="ECO:0000256" key="7">
    <source>
        <dbReference type="ARBA" id="ARBA00023136"/>
    </source>
</evidence>
<dbReference type="GO" id="GO:0030150">
    <property type="term" value="P:protein import into mitochondrial matrix"/>
    <property type="evidence" value="ECO:0007669"/>
    <property type="project" value="TreeGrafter"/>
</dbReference>
<protein>
    <submittedName>
        <fullName evidence="9">Mitochondrial import inner membrane translocase subunit Tim17</fullName>
    </submittedName>
</protein>
<keyword evidence="5" id="KW-1133">Transmembrane helix</keyword>
<reference evidence="9" key="1">
    <citation type="journal article" date="2013" name="Nature">
        <title>Draft genome of the wheat A-genome progenitor Triticum urartu.</title>
        <authorList>
            <person name="Ling H.Q."/>
            <person name="Zhao S."/>
            <person name="Liu D."/>
            <person name="Wang J."/>
            <person name="Sun H."/>
            <person name="Zhang C."/>
            <person name="Fan H."/>
            <person name="Li D."/>
            <person name="Dong L."/>
            <person name="Tao Y."/>
            <person name="Gao C."/>
            <person name="Wu H."/>
            <person name="Li Y."/>
            <person name="Cui Y."/>
            <person name="Guo X."/>
            <person name="Zheng S."/>
            <person name="Wang B."/>
            <person name="Yu K."/>
            <person name="Liang Q."/>
            <person name="Yang W."/>
            <person name="Lou X."/>
            <person name="Chen J."/>
            <person name="Feng M."/>
            <person name="Jian J."/>
            <person name="Zhang X."/>
            <person name="Luo G."/>
            <person name="Jiang Y."/>
            <person name="Liu J."/>
            <person name="Wang Z."/>
            <person name="Sha Y."/>
            <person name="Zhang B."/>
            <person name="Wu H."/>
            <person name="Tang D."/>
            <person name="Shen Q."/>
            <person name="Xue P."/>
            <person name="Zou S."/>
            <person name="Wang X."/>
            <person name="Liu X."/>
            <person name="Wang F."/>
            <person name="Yang Y."/>
            <person name="An X."/>
            <person name="Dong Z."/>
            <person name="Zhang K."/>
            <person name="Zhang X."/>
            <person name="Luo M.C."/>
            <person name="Dvorak J."/>
            <person name="Tong Y."/>
            <person name="Wang J."/>
            <person name="Yang H."/>
            <person name="Li Z."/>
            <person name="Wang D."/>
            <person name="Zhang A."/>
            <person name="Wang J."/>
        </authorList>
    </citation>
    <scope>NUCLEOTIDE SEQUENCE</scope>
</reference>
<keyword evidence="4" id="KW-0999">Mitochondrion inner membrane</keyword>
<feature type="region of interest" description="Disordered" evidence="8">
    <location>
        <begin position="40"/>
        <end position="85"/>
    </location>
</feature>